<evidence type="ECO:0000313" key="3">
    <source>
        <dbReference type="EMBL" id="KRM87977.1"/>
    </source>
</evidence>
<proteinExistence type="predicted"/>
<evidence type="ECO:0000313" key="4">
    <source>
        <dbReference type="Proteomes" id="UP000051789"/>
    </source>
</evidence>
<dbReference type="NCBIfam" id="TIGR00976">
    <property type="entry name" value="CocE_NonD"/>
    <property type="match status" value="1"/>
</dbReference>
<dbReference type="InterPro" id="IPR005674">
    <property type="entry name" value="CocE/Ser_esterase"/>
</dbReference>
<dbReference type="EMBL" id="AYZK01000001">
    <property type="protein sequence ID" value="KRM87977.1"/>
    <property type="molecule type" value="Genomic_DNA"/>
</dbReference>
<dbReference type="GO" id="GO:0008239">
    <property type="term" value="F:dipeptidyl-peptidase activity"/>
    <property type="evidence" value="ECO:0007669"/>
    <property type="project" value="InterPro"/>
</dbReference>
<dbReference type="STRING" id="1423810.FD19_GL000259"/>
<evidence type="ECO:0000259" key="2">
    <source>
        <dbReference type="SMART" id="SM00939"/>
    </source>
</evidence>
<feature type="domain" description="Xaa-Pro dipeptidyl-peptidase C-terminal" evidence="2">
    <location>
        <begin position="431"/>
        <end position="668"/>
    </location>
</feature>
<dbReference type="SUPFAM" id="SSF49785">
    <property type="entry name" value="Galactose-binding domain-like"/>
    <property type="match status" value="1"/>
</dbReference>
<dbReference type="PANTHER" id="PTHR43056">
    <property type="entry name" value="PEPTIDASE S9 PROLYL OLIGOPEPTIDASE"/>
    <property type="match status" value="1"/>
</dbReference>
<evidence type="ECO:0000256" key="1">
    <source>
        <dbReference type="ARBA" id="ARBA00022801"/>
    </source>
</evidence>
<dbReference type="AlphaFoldDB" id="A0A0R2CHN3"/>
<dbReference type="PANTHER" id="PTHR43056:SF10">
    <property type="entry name" value="COCE_NOND FAMILY, PUTATIVE (AFU_ORTHOLOGUE AFUA_7G00600)-RELATED"/>
    <property type="match status" value="1"/>
</dbReference>
<dbReference type="SMART" id="SM00939">
    <property type="entry name" value="PepX_C"/>
    <property type="match status" value="1"/>
</dbReference>
<comment type="caution">
    <text evidence="3">The sequence shown here is derived from an EMBL/GenBank/DDBJ whole genome shotgun (WGS) entry which is preliminary data.</text>
</comment>
<dbReference type="InterPro" id="IPR050585">
    <property type="entry name" value="Xaa-Pro_dipeptidyl-ppase/CocE"/>
</dbReference>
<dbReference type="Gene3D" id="3.40.50.1820">
    <property type="entry name" value="alpha/beta hydrolase"/>
    <property type="match status" value="1"/>
</dbReference>
<dbReference type="InterPro" id="IPR013736">
    <property type="entry name" value="Xaa-Pro_dipept_C"/>
</dbReference>
<organism evidence="3 4">
    <name type="scientific">Lacticaseibacillus thailandensis DSM 22698 = JCM 13996</name>
    <dbReference type="NCBI Taxonomy" id="1423810"/>
    <lineage>
        <taxon>Bacteria</taxon>
        <taxon>Bacillati</taxon>
        <taxon>Bacillota</taxon>
        <taxon>Bacilli</taxon>
        <taxon>Lactobacillales</taxon>
        <taxon>Lactobacillaceae</taxon>
        <taxon>Lacticaseibacillus</taxon>
    </lineage>
</organism>
<dbReference type="SUPFAM" id="SSF53474">
    <property type="entry name" value="alpha/beta-Hydrolases"/>
    <property type="match status" value="1"/>
</dbReference>
<dbReference type="InterPro" id="IPR000383">
    <property type="entry name" value="Xaa-Pro-like_dom"/>
</dbReference>
<gene>
    <name evidence="3" type="ORF">FD19_GL000259</name>
</gene>
<sequence length="673" mass="74624">MRLIDFSVTSDQVLVTRHDRPTASPQPLTPTLATELGAIMHFDPAQALARLPQFGRWQPAMRTGTTFTTTWQATYERRDAHYWLNRHARPALDIIVDDAGTVVGYQQTQRAVTSVLVQPAWARATVVAAWQNAHMMRSVGTLGRRFTAMVPMRDGTRLATEVLLPATTQPVAAIMERTPYGRNQFIPGYQRFAHRGYAVIVQDVRGREDSEGPWIPFQYERDDANDTLNWIAAQPWNNGRVGMIGGSYGGYTQWAAAASGNPHLQAIVSMVTAGGAFTDTFAHGGAPSMAQLAWFFSVSGQRFQPNLMHRDDWDQLLRTRPIADIPQVGLGHAIPGYTAYLQHPTYDEFMANTDWHARADHIHVPAFIQSGWFDDDAMGTIEALDVTRNYAPGQRHILLGPWLHGGNAQYDLDDLALPANAIRHDVDLLHTQWFDHFLRGVDNGIDRQPTAEYFTMNANQWHTADTFPPSAPATQWPLDATTAGFGAQPGSAHVDYDYDPNDPAPQLVDVSGNEFEFPTDYAHWEHRSDVVSFTSPPLTNAITINGRLTLHFFASSSAVDTDWAIRATDVSPDGHARNVTDGIMNAKFRHDPRHAEYLTPGAINEYTLATLQTSYQFLPGHRLRLDVTSAASNLIFPNPNTRAGLNGTTSVVAHQRIYTGSDYPSTLSFNAAG</sequence>
<dbReference type="Pfam" id="PF08530">
    <property type="entry name" value="PepX_C"/>
    <property type="match status" value="1"/>
</dbReference>
<keyword evidence="4" id="KW-1185">Reference proteome</keyword>
<dbReference type="InterPro" id="IPR029058">
    <property type="entry name" value="AB_hydrolase_fold"/>
</dbReference>
<dbReference type="InterPro" id="IPR008979">
    <property type="entry name" value="Galactose-bd-like_sf"/>
</dbReference>
<dbReference type="Pfam" id="PF02129">
    <property type="entry name" value="Peptidase_S15"/>
    <property type="match status" value="1"/>
</dbReference>
<keyword evidence="1" id="KW-0378">Hydrolase</keyword>
<dbReference type="Gene3D" id="1.10.3020.10">
    <property type="entry name" value="alpha-amino acid ester hydrolase ( Helical cap domain)"/>
    <property type="match status" value="1"/>
</dbReference>
<dbReference type="Gene3D" id="2.60.120.260">
    <property type="entry name" value="Galactose-binding domain-like"/>
    <property type="match status" value="1"/>
</dbReference>
<name>A0A0R2CHN3_9LACO</name>
<dbReference type="PATRIC" id="fig|1423810.4.peg.262"/>
<reference evidence="3 4" key="1">
    <citation type="journal article" date="2015" name="Genome Announc.">
        <title>Expanding the biotechnology potential of lactobacilli through comparative genomics of 213 strains and associated genera.</title>
        <authorList>
            <person name="Sun Z."/>
            <person name="Harris H.M."/>
            <person name="McCann A."/>
            <person name="Guo C."/>
            <person name="Argimon S."/>
            <person name="Zhang W."/>
            <person name="Yang X."/>
            <person name="Jeffery I.B."/>
            <person name="Cooney J.C."/>
            <person name="Kagawa T.F."/>
            <person name="Liu W."/>
            <person name="Song Y."/>
            <person name="Salvetti E."/>
            <person name="Wrobel A."/>
            <person name="Rasinkangas P."/>
            <person name="Parkhill J."/>
            <person name="Rea M.C."/>
            <person name="O'Sullivan O."/>
            <person name="Ritari J."/>
            <person name="Douillard F.P."/>
            <person name="Paul Ross R."/>
            <person name="Yang R."/>
            <person name="Briner A.E."/>
            <person name="Felis G.E."/>
            <person name="de Vos W.M."/>
            <person name="Barrangou R."/>
            <person name="Klaenhammer T.R."/>
            <person name="Caufield P.W."/>
            <person name="Cui Y."/>
            <person name="Zhang H."/>
            <person name="O'Toole P.W."/>
        </authorList>
    </citation>
    <scope>NUCLEOTIDE SEQUENCE [LARGE SCALE GENOMIC DNA]</scope>
    <source>
        <strain evidence="3 4">DSM 22698</strain>
    </source>
</reference>
<accession>A0A0R2CHN3</accession>
<protein>
    <submittedName>
        <fullName evidence="3">X-Pro dipeptidyl-peptidase domain protein</fullName>
    </submittedName>
</protein>
<dbReference type="Proteomes" id="UP000051789">
    <property type="component" value="Unassembled WGS sequence"/>
</dbReference>